<dbReference type="Gene3D" id="3.30.1490.100">
    <property type="entry name" value="DNA polymerase, Y-family, little finger domain"/>
    <property type="match status" value="1"/>
</dbReference>
<dbReference type="GO" id="GO:0003684">
    <property type="term" value="F:damaged DNA binding"/>
    <property type="evidence" value="ECO:0007669"/>
    <property type="project" value="InterPro"/>
</dbReference>
<dbReference type="Pfam" id="PF00817">
    <property type="entry name" value="IMS"/>
    <property type="match status" value="1"/>
</dbReference>
<dbReference type="Gene3D" id="3.30.70.270">
    <property type="match status" value="1"/>
</dbReference>
<accession>A0A165A4T8</accession>
<dbReference type="GO" id="GO:0070987">
    <property type="term" value="P:error-free translesion synthesis"/>
    <property type="evidence" value="ECO:0007669"/>
    <property type="project" value="UniProtKB-ARBA"/>
</dbReference>
<dbReference type="InParanoid" id="A0A165A4T8"/>
<dbReference type="FunFam" id="3.40.1170.60:FF:000006">
    <property type="entry name" value="DNA polymerase iota"/>
    <property type="match status" value="1"/>
</dbReference>
<evidence type="ECO:0000259" key="1">
    <source>
        <dbReference type="PROSITE" id="PS50173"/>
    </source>
</evidence>
<dbReference type="SUPFAM" id="SSF56672">
    <property type="entry name" value="DNA/RNA polymerases"/>
    <property type="match status" value="1"/>
</dbReference>
<dbReference type="Proteomes" id="UP000076632">
    <property type="component" value="Unassembled WGS sequence"/>
</dbReference>
<keyword evidence="3" id="KW-1185">Reference proteome</keyword>
<dbReference type="InterPro" id="IPR001126">
    <property type="entry name" value="UmuC"/>
</dbReference>
<dbReference type="EMBL" id="KV407464">
    <property type="protein sequence ID" value="KZF19950.1"/>
    <property type="molecule type" value="Genomic_DNA"/>
</dbReference>
<organism evidence="2 3">
    <name type="scientific">Xylona heveae (strain CBS 132557 / TC161)</name>
    <dbReference type="NCBI Taxonomy" id="1328760"/>
    <lineage>
        <taxon>Eukaryota</taxon>
        <taxon>Fungi</taxon>
        <taxon>Dikarya</taxon>
        <taxon>Ascomycota</taxon>
        <taxon>Pezizomycotina</taxon>
        <taxon>Xylonomycetes</taxon>
        <taxon>Xylonales</taxon>
        <taxon>Xylonaceae</taxon>
        <taxon>Xylona</taxon>
    </lineage>
</organism>
<dbReference type="GO" id="GO:0003887">
    <property type="term" value="F:DNA-directed DNA polymerase activity"/>
    <property type="evidence" value="ECO:0007669"/>
    <property type="project" value="TreeGrafter"/>
</dbReference>
<dbReference type="OMA" id="MFKRQDE"/>
<feature type="domain" description="UmuC" evidence="1">
    <location>
        <begin position="18"/>
        <end position="274"/>
    </location>
</feature>
<dbReference type="PANTHER" id="PTHR46404">
    <property type="entry name" value="DNA POLYMERASE IOTA"/>
    <property type="match status" value="1"/>
</dbReference>
<dbReference type="InterPro" id="IPR036775">
    <property type="entry name" value="DNA_pol_Y-fam_lit_finger_sf"/>
</dbReference>
<name>A0A165A4T8_XYLHT</name>
<gene>
    <name evidence="2" type="ORF">L228DRAFT_250369</name>
</gene>
<evidence type="ECO:0000313" key="2">
    <source>
        <dbReference type="EMBL" id="KZF19950.1"/>
    </source>
</evidence>
<dbReference type="InterPro" id="IPR043128">
    <property type="entry name" value="Rev_trsase/Diguanyl_cyclase"/>
</dbReference>
<dbReference type="STRING" id="1328760.A0A165A4T8"/>
<dbReference type="RefSeq" id="XP_018185505.1">
    <property type="nucleotide sequence ID" value="XM_018333316.1"/>
</dbReference>
<evidence type="ECO:0000313" key="3">
    <source>
        <dbReference type="Proteomes" id="UP000076632"/>
    </source>
</evidence>
<dbReference type="PROSITE" id="PS50173">
    <property type="entry name" value="UMUC"/>
    <property type="match status" value="1"/>
</dbReference>
<reference evidence="2 3" key="1">
    <citation type="journal article" date="2016" name="Fungal Biol.">
        <title>The genome of Xylona heveae provides a window into fungal endophytism.</title>
        <authorList>
            <person name="Gazis R."/>
            <person name="Kuo A."/>
            <person name="Riley R."/>
            <person name="LaButti K."/>
            <person name="Lipzen A."/>
            <person name="Lin J."/>
            <person name="Amirebrahimi M."/>
            <person name="Hesse C.N."/>
            <person name="Spatafora J.W."/>
            <person name="Henrissat B."/>
            <person name="Hainaut M."/>
            <person name="Grigoriev I.V."/>
            <person name="Hibbett D.S."/>
        </authorList>
    </citation>
    <scope>NUCLEOTIDE SEQUENCE [LARGE SCALE GENOMIC DNA]</scope>
    <source>
        <strain evidence="2 3">TC161</strain>
    </source>
</reference>
<dbReference type="OrthoDB" id="447129at2759"/>
<protein>
    <submittedName>
        <fullName evidence="2">DNA/RNA polymerase</fullName>
    </submittedName>
</protein>
<dbReference type="Gene3D" id="3.40.1170.60">
    <property type="match status" value="1"/>
</dbReference>
<dbReference type="InterPro" id="IPR043502">
    <property type="entry name" value="DNA/RNA_pol_sf"/>
</dbReference>
<proteinExistence type="predicted"/>
<sequence length="641" mass="71907">MDPIWRQTTFKRRDHRIILHFDYDCFYASVFEAENPFLKSRPLAVQQKQIVVTCNYEARRRGLHKLQLIREARKVCPDVVIVLGEDLTRFRDASKALYNFLRTFSWNDKVERLGFDEVYMDVTDMIEYNIELLNTNNLENSFFGLSRSDPCKGFSFDASSTPPNIFPAQSSFAILCIPNSNENKSSESHALQLRLLLGAHLGHYLRHQLEEQKGYTATVGISTSKLLSKLVGSINKPNAQTTLVPPYLSGSDMRKGNVAQLLDPLEIGKVPGIGFKLALKIRNHVLGRPAKFGTGLVYGATQDHVSVGNVRACPGMNSQTLDTILRGQSLPQGIGAKIWNLLHGIDDTEVSMARSIPKQISIEDTYLHLDTLDKVRKELCKLSQSLLKRMHLDLLEEAEHSGPPEDNCQARVRGKWLAHPRTLRLSTRVRPSIQADGSRERLFNRKSRSGPLPNFIFDVNEEFSVLSEKLAEEAILPLFRRLHSGSACWDLSLINVAVTNMVETAHASGGQGRDIHSMFYRQDGEARQQEADGIGDSTKTINADDVVVPWQQVRIDGHEEPINSERQGSEAVAAGNGTEDALAFKPSQDSVVSTASPIYDRDENFEDEYMVYPSNQLCHICDAFMPAFAMAAHERFHNLGD</sequence>
<dbReference type="AlphaFoldDB" id="A0A165A4T8"/>
<dbReference type="GeneID" id="28898453"/>
<dbReference type="GO" id="GO:0006281">
    <property type="term" value="P:DNA repair"/>
    <property type="evidence" value="ECO:0007669"/>
    <property type="project" value="InterPro"/>
</dbReference>
<dbReference type="PANTHER" id="PTHR46404:SF1">
    <property type="entry name" value="DNA POLYMERASE IOTA"/>
    <property type="match status" value="1"/>
</dbReference>